<dbReference type="Gene3D" id="2.10.25.10">
    <property type="entry name" value="Laminin"/>
    <property type="match status" value="1"/>
</dbReference>
<dbReference type="PROSITE" id="PS01186">
    <property type="entry name" value="EGF_2"/>
    <property type="match status" value="1"/>
</dbReference>
<feature type="domain" description="EGF-like" evidence="4">
    <location>
        <begin position="321"/>
        <end position="361"/>
    </location>
</feature>
<evidence type="ECO:0000313" key="5">
    <source>
        <dbReference type="EMBL" id="OAF67740.1"/>
    </source>
</evidence>
<dbReference type="OrthoDB" id="283575at2759"/>
<dbReference type="AlphaFoldDB" id="A0A177B0U4"/>
<dbReference type="InterPro" id="IPR032675">
    <property type="entry name" value="LRR_dom_sf"/>
</dbReference>
<proteinExistence type="predicted"/>
<dbReference type="Gene3D" id="2.60.120.200">
    <property type="match status" value="1"/>
</dbReference>
<reference evidence="5 6" key="1">
    <citation type="submission" date="2016-04" db="EMBL/GenBank/DDBJ databases">
        <title>The genome of Intoshia linei affirms orthonectids as highly simplified spiralians.</title>
        <authorList>
            <person name="Mikhailov K.V."/>
            <person name="Slusarev G.S."/>
            <person name="Nikitin M.A."/>
            <person name="Logacheva M.D."/>
            <person name="Penin A."/>
            <person name="Aleoshin V."/>
            <person name="Panchin Y.V."/>
        </authorList>
    </citation>
    <scope>NUCLEOTIDE SEQUENCE [LARGE SCALE GENOMIC DNA]</scope>
    <source>
        <strain evidence="5">Intl2013</strain>
        <tissue evidence="5">Whole animal</tissue>
    </source>
</reference>
<dbReference type="InterPro" id="IPR000742">
    <property type="entry name" value="EGF"/>
</dbReference>
<evidence type="ECO:0000259" key="4">
    <source>
        <dbReference type="PROSITE" id="PS50026"/>
    </source>
</evidence>
<sequence length="792" mass="94322">MYCTCDFFSKNRITMLHRCRYYDSKSQYIKNISIDRYRHLCMKNDNYSIIHEICQEVGHLKDIHQQIIYNTQFLKKNEAPLFLRPQGVIFLIFSNLSDNNIKCDCNLLKLKEKTKNNSNFWKNIHCFNPHQNELNNLWDISSYQLRCKRNVLSNQNFCCTEKKETVCPEYCRCYKDTLDCGNNKLTKLPYIWPNYVTNLIFSNNLIKQIHFNDDAISKRLLENIRKIDVSKNNINDINNNDLKEFTSLELLYIFKKQQLNEYTDYCSKIFKKSNSNITRKQSMEFESKQFLQFIKLNKLEPGIARCNSPEYLRNVRLIDVNFDQCDKSTKCNCINGTCIYNYIKEEYYCKCLENFYGLNCRYFIKKCHFPCNDKCYTIKNFEYLDERLDQCLCAKNYICPYQLTPILDSEIKRFSKNLNKKKGHTNNVNKFCSGCINGICVDEKVCQCYIGFHGKHCQYPDAFHIITNKMGYVGLSFKIDRILKPLMSAQKYKTINIQFSFDTLTINGILFYMSIIPQHKYNTHIYTQKRSIFESTYLAIEIYQKQLRICGSDSIVYLKNRIYLDQFYQIKLAVDFNLNKINISLYDNKNSILNKTEFNIFNTMFESKIKSNKYIMNAFVGGISDYERKSLIHSWTFKQKNSLQGCIRQFLINDKIIDLRRALIKNAEMGCPRKNFQFNIFKRDTSQLEHGNIRVVIVHKIASDSERVKKFVCDQLKTIKEDEDEKKESIPEKVSEEEFLMAIQTIKLYLNQSNNITDPYYELNKNIEKFIYKKRNLEKKKRDRCIFYKKTI</sequence>
<accession>A0A177B0U4</accession>
<evidence type="ECO:0000256" key="2">
    <source>
        <dbReference type="PROSITE-ProRule" id="PRU00076"/>
    </source>
</evidence>
<keyword evidence="6" id="KW-1185">Reference proteome</keyword>
<comment type="caution">
    <text evidence="2">Lacks conserved residue(s) required for the propagation of feature annotation.</text>
</comment>
<name>A0A177B0U4_9BILA</name>
<dbReference type="SMART" id="SM00181">
    <property type="entry name" value="EGF"/>
    <property type="match status" value="2"/>
</dbReference>
<dbReference type="InterPro" id="IPR013320">
    <property type="entry name" value="ConA-like_dom_sf"/>
</dbReference>
<keyword evidence="2" id="KW-0245">EGF-like domain</keyword>
<dbReference type="PROSITE" id="PS50026">
    <property type="entry name" value="EGF_3"/>
    <property type="match status" value="1"/>
</dbReference>
<organism evidence="5 6">
    <name type="scientific">Intoshia linei</name>
    <dbReference type="NCBI Taxonomy" id="1819745"/>
    <lineage>
        <taxon>Eukaryota</taxon>
        <taxon>Metazoa</taxon>
        <taxon>Spiralia</taxon>
        <taxon>Lophotrochozoa</taxon>
        <taxon>Mesozoa</taxon>
        <taxon>Orthonectida</taxon>
        <taxon>Rhopaluridae</taxon>
        <taxon>Intoshia</taxon>
    </lineage>
</organism>
<evidence type="ECO:0000313" key="6">
    <source>
        <dbReference type="Proteomes" id="UP000078046"/>
    </source>
</evidence>
<dbReference type="SUPFAM" id="SSF52058">
    <property type="entry name" value="L domain-like"/>
    <property type="match status" value="1"/>
</dbReference>
<keyword evidence="1 2" id="KW-1015">Disulfide bond</keyword>
<feature type="domain" description="Laminin G" evidence="3">
    <location>
        <begin position="471"/>
        <end position="671"/>
    </location>
</feature>
<dbReference type="Gene3D" id="3.80.10.10">
    <property type="entry name" value="Ribonuclease Inhibitor"/>
    <property type="match status" value="2"/>
</dbReference>
<protein>
    <recommendedName>
        <fullName evidence="7">EGF-like domain-containing protein</fullName>
    </recommendedName>
</protein>
<dbReference type="SUPFAM" id="SSF49899">
    <property type="entry name" value="Concanavalin A-like lectins/glucanases"/>
    <property type="match status" value="1"/>
</dbReference>
<feature type="disulfide bond" evidence="2">
    <location>
        <begin position="351"/>
        <end position="360"/>
    </location>
</feature>
<dbReference type="Proteomes" id="UP000078046">
    <property type="component" value="Unassembled WGS sequence"/>
</dbReference>
<evidence type="ECO:0008006" key="7">
    <source>
        <dbReference type="Google" id="ProtNLM"/>
    </source>
</evidence>
<dbReference type="PROSITE" id="PS00022">
    <property type="entry name" value="EGF_1"/>
    <property type="match status" value="1"/>
</dbReference>
<dbReference type="InterPro" id="IPR001791">
    <property type="entry name" value="Laminin_G"/>
</dbReference>
<evidence type="ECO:0000256" key="1">
    <source>
        <dbReference type="ARBA" id="ARBA00023157"/>
    </source>
</evidence>
<comment type="caution">
    <text evidence="5">The sequence shown here is derived from an EMBL/GenBank/DDBJ whole genome shotgun (WGS) entry which is preliminary data.</text>
</comment>
<dbReference type="EMBL" id="LWCA01000586">
    <property type="protein sequence ID" value="OAF67740.1"/>
    <property type="molecule type" value="Genomic_DNA"/>
</dbReference>
<gene>
    <name evidence="5" type="ORF">A3Q56_04521</name>
</gene>
<evidence type="ECO:0000259" key="3">
    <source>
        <dbReference type="PROSITE" id="PS50025"/>
    </source>
</evidence>
<dbReference type="PROSITE" id="PS50025">
    <property type="entry name" value="LAM_G_DOMAIN"/>
    <property type="match status" value="1"/>
</dbReference>